<dbReference type="CDD" id="cd22744">
    <property type="entry name" value="OTU"/>
    <property type="match status" value="1"/>
</dbReference>
<sequence>MCKKRGFTVVVASPNTQSLNVQLPVPSFPPTPTIRPTYITEPMTPTQQSILTSFYNIVPKDIYNLGQKIRANKNKRGNYQEMDLIMTFLQQNGYISRYDTDSTRKIIKSIFATHGTCIEKARRFPDVIVIDCTYRSNRNMMPPLNNIIGISNLGADNYQSDKLRLYYIGSAVMSDEKAISYNWVIEQLVKTIWTPECESTPRLFVTDNDSSLEIALRTHFPNVPHILCVWHIKKIFCEKVSKHIDKEELKEKCDEIIEIVNNLLWSRTMDQFNNAVKEYKDKVTKACSDNTAGANDIIAYLEEMLLYKERWAGPWIECHVHLGARSSQRVEGFNANLKKIIERPGRMLHTFQSIHEYLDTANWKEDLQQNREEMLEWVIQGRTTPNDNRLKNQVAPLRRIICNFAIYMTVKEIQAARYINENTIECGIFCKAKTNYNLPCRHKLYQFNSTSLYPELYNKRWWLVSPTDNASNESHSETTAKDKVEIETDDDLQTLNMYQEMKEKITSAYISCQNNQQRQDLIGAIDSALKKFSPVPIEKLALPKSVKTKGRPPKKAIGSRIPSSWKKSKKEVEEKQKYNYISNLYRIIHPDIPAENTIEEIKIVDDGWCGFRTLAYIVYKDQEKYLDVKEKMYSYVKDNRDICIDYICNEYSVLYDGLGLLQRMSYGVAPQLRTRSACCKKYWFDLALDIQVAANTFSLPLASYSDSIHESELYPPYDMPATTRNNVFCS</sequence>
<dbReference type="PANTHER" id="PTHR47718:SF3">
    <property type="entry name" value="PROTEIN FAR1-RELATED SEQUENCE 5-LIKE"/>
    <property type="match status" value="1"/>
</dbReference>
<evidence type="ECO:0000313" key="3">
    <source>
        <dbReference type="Proteomes" id="UP000646827"/>
    </source>
</evidence>
<dbReference type="InterPro" id="IPR018289">
    <property type="entry name" value="MULE_transposase_dom"/>
</dbReference>
<dbReference type="Pfam" id="PF10551">
    <property type="entry name" value="MULE"/>
    <property type="match status" value="1"/>
</dbReference>
<keyword evidence="3" id="KW-1185">Reference proteome</keyword>
<dbReference type="Gene3D" id="3.90.70.80">
    <property type="match status" value="1"/>
</dbReference>
<comment type="caution">
    <text evidence="2">The sequence shown here is derived from an EMBL/GenBank/DDBJ whole genome shotgun (WGS) entry which is preliminary data.</text>
</comment>
<name>A0A8H7RYJ8_9FUNG</name>
<feature type="domain" description="MULE transposase" evidence="1">
    <location>
        <begin position="127"/>
        <end position="234"/>
    </location>
</feature>
<proteinExistence type="predicted"/>
<dbReference type="EMBL" id="JAEPRB010000148">
    <property type="protein sequence ID" value="KAG2220214.1"/>
    <property type="molecule type" value="Genomic_DNA"/>
</dbReference>
<evidence type="ECO:0000259" key="1">
    <source>
        <dbReference type="Pfam" id="PF10551"/>
    </source>
</evidence>
<evidence type="ECO:0000313" key="2">
    <source>
        <dbReference type="EMBL" id="KAG2220214.1"/>
    </source>
</evidence>
<organism evidence="2 3">
    <name type="scientific">Circinella minor</name>
    <dbReference type="NCBI Taxonomy" id="1195481"/>
    <lineage>
        <taxon>Eukaryota</taxon>
        <taxon>Fungi</taxon>
        <taxon>Fungi incertae sedis</taxon>
        <taxon>Mucoromycota</taxon>
        <taxon>Mucoromycotina</taxon>
        <taxon>Mucoromycetes</taxon>
        <taxon>Mucorales</taxon>
        <taxon>Lichtheimiaceae</taxon>
        <taxon>Circinella</taxon>
    </lineage>
</organism>
<dbReference type="OrthoDB" id="2441661at2759"/>
<dbReference type="AlphaFoldDB" id="A0A8H7RYJ8"/>
<gene>
    <name evidence="2" type="ORF">INT45_002806</name>
</gene>
<reference evidence="2 3" key="1">
    <citation type="submission" date="2020-12" db="EMBL/GenBank/DDBJ databases">
        <title>Metabolic potential, ecology and presence of endohyphal bacteria is reflected in genomic diversity of Mucoromycotina.</title>
        <authorList>
            <person name="Muszewska A."/>
            <person name="Okrasinska A."/>
            <person name="Steczkiewicz K."/>
            <person name="Drgas O."/>
            <person name="Orlowska M."/>
            <person name="Perlinska-Lenart U."/>
            <person name="Aleksandrzak-Piekarczyk T."/>
            <person name="Szatraj K."/>
            <person name="Zielenkiewicz U."/>
            <person name="Pilsyk S."/>
            <person name="Malc E."/>
            <person name="Mieczkowski P."/>
            <person name="Kruszewska J.S."/>
            <person name="Biernat P."/>
            <person name="Pawlowska J."/>
        </authorList>
    </citation>
    <scope>NUCLEOTIDE SEQUENCE [LARGE SCALE GENOMIC DNA]</scope>
    <source>
        <strain evidence="2 3">CBS 142.35</strain>
    </source>
</reference>
<accession>A0A8H7RYJ8</accession>
<dbReference type="PANTHER" id="PTHR47718">
    <property type="entry name" value="OS01G0519700 PROTEIN"/>
    <property type="match status" value="1"/>
</dbReference>
<dbReference type="Proteomes" id="UP000646827">
    <property type="component" value="Unassembled WGS sequence"/>
</dbReference>
<protein>
    <recommendedName>
        <fullName evidence="1">MULE transposase domain-containing protein</fullName>
    </recommendedName>
</protein>